<name>A0A1G5CRT7_9HYPH</name>
<gene>
    <name evidence="2" type="ORF">SAMN02927923_00653</name>
</gene>
<accession>A0A1G5CRT7</accession>
<evidence type="ECO:0000313" key="3">
    <source>
        <dbReference type="Proteomes" id="UP000199569"/>
    </source>
</evidence>
<dbReference type="AlphaFoldDB" id="A0A1G5CRT7"/>
<dbReference type="STRING" id="549386.SAMN02927923_00653"/>
<evidence type="ECO:0000256" key="1">
    <source>
        <dbReference type="SAM" id="Coils"/>
    </source>
</evidence>
<keyword evidence="1" id="KW-0175">Coiled coil</keyword>
<reference evidence="2 3" key="1">
    <citation type="submission" date="2016-10" db="EMBL/GenBank/DDBJ databases">
        <authorList>
            <person name="de Groot N.N."/>
        </authorList>
    </citation>
    <scope>NUCLEOTIDE SEQUENCE [LARGE SCALE GENOMIC DNA]</scope>
    <source>
        <strain evidence="2 3">CGMCC 1.7666</strain>
    </source>
</reference>
<dbReference type="OrthoDB" id="8161456at2"/>
<dbReference type="Proteomes" id="UP000199569">
    <property type="component" value="Unassembled WGS sequence"/>
</dbReference>
<proteinExistence type="predicted"/>
<evidence type="ECO:0008006" key="4">
    <source>
        <dbReference type="Google" id="ProtNLM"/>
    </source>
</evidence>
<feature type="coiled-coil region" evidence="1">
    <location>
        <begin position="19"/>
        <end position="113"/>
    </location>
</feature>
<sequence length="132" mass="15302">MKQRLKRFDRLIKVQQHMHRNAELHLANLHRKENELKNAQDELLETMGEESALHGLFVDVQSRRLKALALEECQTQNAIVQQKAVTLEKALQVKRTEKTHDRLKEQAHHEQERKDLVAVLEAMAGRASTSLP</sequence>
<dbReference type="RefSeq" id="WP_091129727.1">
    <property type="nucleotide sequence ID" value="NZ_FMVJ01000002.1"/>
</dbReference>
<keyword evidence="3" id="KW-1185">Reference proteome</keyword>
<dbReference type="EMBL" id="FMVJ01000002">
    <property type="protein sequence ID" value="SCY05175.1"/>
    <property type="molecule type" value="Genomic_DNA"/>
</dbReference>
<organism evidence="2 3">
    <name type="scientific">Microvirga guangxiensis</name>
    <dbReference type="NCBI Taxonomy" id="549386"/>
    <lineage>
        <taxon>Bacteria</taxon>
        <taxon>Pseudomonadati</taxon>
        <taxon>Pseudomonadota</taxon>
        <taxon>Alphaproteobacteria</taxon>
        <taxon>Hyphomicrobiales</taxon>
        <taxon>Methylobacteriaceae</taxon>
        <taxon>Microvirga</taxon>
    </lineage>
</organism>
<protein>
    <recommendedName>
        <fullName evidence="4">Flagellar FliJ protein</fullName>
    </recommendedName>
</protein>
<evidence type="ECO:0000313" key="2">
    <source>
        <dbReference type="EMBL" id="SCY05175.1"/>
    </source>
</evidence>